<evidence type="ECO:0000313" key="11">
    <source>
        <dbReference type="Proteomes" id="UP000075391"/>
    </source>
</evidence>
<feature type="signal peptide" evidence="8">
    <location>
        <begin position="1"/>
        <end position="19"/>
    </location>
</feature>
<dbReference type="GO" id="GO:0071555">
    <property type="term" value="P:cell wall organization"/>
    <property type="evidence" value="ECO:0007669"/>
    <property type="project" value="UniProtKB-UniRule"/>
</dbReference>
<evidence type="ECO:0000256" key="2">
    <source>
        <dbReference type="ARBA" id="ARBA00005992"/>
    </source>
</evidence>
<keyword evidence="4 7" id="KW-0133">Cell shape</keyword>
<dbReference type="GO" id="GO:0016740">
    <property type="term" value="F:transferase activity"/>
    <property type="evidence" value="ECO:0007669"/>
    <property type="project" value="UniProtKB-KW"/>
</dbReference>
<comment type="pathway">
    <text evidence="1 7">Cell wall biogenesis; peptidoglycan biosynthesis.</text>
</comment>
<dbReference type="GO" id="GO:0004180">
    <property type="term" value="F:carboxypeptidase activity"/>
    <property type="evidence" value="ECO:0007669"/>
    <property type="project" value="UniProtKB-ARBA"/>
</dbReference>
<dbReference type="SUPFAM" id="SSF141523">
    <property type="entry name" value="L,D-transpeptidase catalytic domain-like"/>
    <property type="match status" value="1"/>
</dbReference>
<proteinExistence type="inferred from homology"/>
<reference evidence="10 11" key="1">
    <citation type="submission" date="2016-03" db="EMBL/GenBank/DDBJ databases">
        <authorList>
            <person name="Ploux O."/>
        </authorList>
    </citation>
    <scope>NUCLEOTIDE SEQUENCE [LARGE SCALE GENOMIC DNA]</scope>
    <source>
        <strain evidence="10 11">BER2</strain>
    </source>
</reference>
<dbReference type="Proteomes" id="UP000075391">
    <property type="component" value="Unassembled WGS sequence"/>
</dbReference>
<name>A0A150WKJ7_BDEBC</name>
<dbReference type="InterPro" id="IPR005490">
    <property type="entry name" value="LD_TPept_cat_dom"/>
</dbReference>
<sequence length="333" mass="38411">MRLFLAGCALSFFSLPVMAGQSVAPSSQNEADLFPASLLQISETEAFSRYVFLVDKEKRKLSVFERNGAEIKKVEEFPADIGKMGGNKTKRDDHKTPEGIYFLEQRLTQPQIPFSLYGGLAFTTNYPNLFDQRQKKTGSGIWLHAIPDSVPLTRGSRGCVVVRNDVIKKLADYVKLRETPILIFDHVNYLPKSEHEKRRTELSAFVEEWRKSWENQDIEKYMSFYDQDFKAPGFNFNTWKNHKANLKSKYEYIKVHLSQPYIVQHNDQLLVKTLQRYESDKHVDYGVKTIYALKSGDSYKIIREEWAPFSQEKVAAAIARDNSMTAQANQVQQ</sequence>
<dbReference type="Pfam" id="PF24125">
    <property type="entry name" value="Cds6_C"/>
    <property type="match status" value="1"/>
</dbReference>
<comment type="similarity">
    <text evidence="2">Belongs to the YkuD family.</text>
</comment>
<evidence type="ECO:0000256" key="1">
    <source>
        <dbReference type="ARBA" id="ARBA00004752"/>
    </source>
</evidence>
<evidence type="ECO:0000256" key="8">
    <source>
        <dbReference type="SAM" id="SignalP"/>
    </source>
</evidence>
<evidence type="ECO:0000256" key="5">
    <source>
        <dbReference type="ARBA" id="ARBA00022984"/>
    </source>
</evidence>
<feature type="chain" id="PRO_5007573088" description="L,D-TPase catalytic domain-containing protein" evidence="8">
    <location>
        <begin position="20"/>
        <end position="333"/>
    </location>
</feature>
<evidence type="ECO:0000256" key="6">
    <source>
        <dbReference type="ARBA" id="ARBA00023316"/>
    </source>
</evidence>
<dbReference type="RefSeq" id="WP_063243510.1">
    <property type="nucleotide sequence ID" value="NZ_CP168967.1"/>
</dbReference>
<dbReference type="AlphaFoldDB" id="A0A150WKJ7"/>
<dbReference type="Pfam" id="PF03734">
    <property type="entry name" value="YkuD"/>
    <property type="match status" value="1"/>
</dbReference>
<keyword evidence="8" id="KW-0732">Signal</keyword>
<evidence type="ECO:0000259" key="9">
    <source>
        <dbReference type="PROSITE" id="PS52029"/>
    </source>
</evidence>
<dbReference type="EMBL" id="LUKF01000012">
    <property type="protein sequence ID" value="KYG64529.1"/>
    <property type="molecule type" value="Genomic_DNA"/>
</dbReference>
<feature type="active site" description="Proton donor/acceptor" evidence="7">
    <location>
        <position position="144"/>
    </location>
</feature>
<comment type="caution">
    <text evidence="10">The sequence shown here is derived from an EMBL/GenBank/DDBJ whole genome shotgun (WGS) entry which is preliminary data.</text>
</comment>
<feature type="domain" description="L,D-TPase catalytic" evidence="9">
    <location>
        <begin position="50"/>
        <end position="184"/>
    </location>
</feature>
<evidence type="ECO:0000256" key="4">
    <source>
        <dbReference type="ARBA" id="ARBA00022960"/>
    </source>
</evidence>
<dbReference type="InterPro" id="IPR032710">
    <property type="entry name" value="NTF2-like_dom_sf"/>
</dbReference>
<protein>
    <recommendedName>
        <fullName evidence="9">L,D-TPase catalytic domain-containing protein</fullName>
    </recommendedName>
</protein>
<dbReference type="CDD" id="cd16913">
    <property type="entry name" value="YkuD_like"/>
    <property type="match status" value="1"/>
</dbReference>
<gene>
    <name evidence="10" type="ORF">AZI85_03700</name>
</gene>
<dbReference type="GO" id="GO:0009252">
    <property type="term" value="P:peptidoglycan biosynthetic process"/>
    <property type="evidence" value="ECO:0007669"/>
    <property type="project" value="UniProtKB-UniPathway"/>
</dbReference>
<keyword evidence="5 7" id="KW-0573">Peptidoglycan synthesis</keyword>
<organism evidence="10 11">
    <name type="scientific">Bdellovibrio bacteriovorus</name>
    <dbReference type="NCBI Taxonomy" id="959"/>
    <lineage>
        <taxon>Bacteria</taxon>
        <taxon>Pseudomonadati</taxon>
        <taxon>Bdellovibrionota</taxon>
        <taxon>Bdellovibrionia</taxon>
        <taxon>Bdellovibrionales</taxon>
        <taxon>Pseudobdellovibrionaceae</taxon>
        <taxon>Bdellovibrio</taxon>
    </lineage>
</organism>
<dbReference type="PROSITE" id="PS52029">
    <property type="entry name" value="LD_TPASE"/>
    <property type="match status" value="1"/>
</dbReference>
<evidence type="ECO:0000256" key="7">
    <source>
        <dbReference type="PROSITE-ProRule" id="PRU01373"/>
    </source>
</evidence>
<evidence type="ECO:0000313" key="10">
    <source>
        <dbReference type="EMBL" id="KYG64529.1"/>
    </source>
</evidence>
<dbReference type="Gene3D" id="2.40.440.10">
    <property type="entry name" value="L,D-transpeptidase catalytic domain-like"/>
    <property type="match status" value="1"/>
</dbReference>
<dbReference type="OrthoDB" id="5288960at2"/>
<dbReference type="InterPro" id="IPR056203">
    <property type="entry name" value="Cds6_C"/>
</dbReference>
<dbReference type="SUPFAM" id="SSF54427">
    <property type="entry name" value="NTF2-like"/>
    <property type="match status" value="1"/>
</dbReference>
<dbReference type="GO" id="GO:0008360">
    <property type="term" value="P:regulation of cell shape"/>
    <property type="evidence" value="ECO:0007669"/>
    <property type="project" value="UniProtKB-UniRule"/>
</dbReference>
<keyword evidence="3" id="KW-0808">Transferase</keyword>
<dbReference type="InterPro" id="IPR038063">
    <property type="entry name" value="Transpep_catalytic_dom"/>
</dbReference>
<dbReference type="PANTHER" id="PTHR36699:SF1">
    <property type="entry name" value="L,D-TRANSPEPTIDASE YAFK-RELATED"/>
    <property type="match status" value="1"/>
</dbReference>
<feature type="active site" description="Nucleophile" evidence="7">
    <location>
        <position position="159"/>
    </location>
</feature>
<accession>A0A150WKJ7</accession>
<dbReference type="PANTHER" id="PTHR36699">
    <property type="entry name" value="LD-TRANSPEPTIDASE"/>
    <property type="match status" value="1"/>
</dbReference>
<evidence type="ECO:0000256" key="3">
    <source>
        <dbReference type="ARBA" id="ARBA00022679"/>
    </source>
</evidence>
<dbReference type="Gene3D" id="3.10.450.50">
    <property type="match status" value="1"/>
</dbReference>
<dbReference type="UniPathway" id="UPA00219"/>
<keyword evidence="6 7" id="KW-0961">Cell wall biogenesis/degradation</keyword>